<gene>
    <name evidence="6" type="ORF">ADEAN_000491200</name>
</gene>
<comment type="similarity">
    <text evidence="4">Belongs to the adenylate kinase family.</text>
</comment>
<keyword evidence="7" id="KW-1185">Reference proteome</keyword>
<organism evidence="6 7">
    <name type="scientific">Angomonas deanei</name>
    <dbReference type="NCBI Taxonomy" id="59799"/>
    <lineage>
        <taxon>Eukaryota</taxon>
        <taxon>Discoba</taxon>
        <taxon>Euglenozoa</taxon>
        <taxon>Kinetoplastea</taxon>
        <taxon>Metakinetoplastina</taxon>
        <taxon>Trypanosomatida</taxon>
        <taxon>Trypanosomatidae</taxon>
        <taxon>Strigomonadinae</taxon>
        <taxon>Angomonas</taxon>
    </lineage>
</organism>
<proteinExistence type="inferred from homology"/>
<evidence type="ECO:0000259" key="5">
    <source>
        <dbReference type="Pfam" id="PF05191"/>
    </source>
</evidence>
<reference evidence="6 7" key="1">
    <citation type="submission" date="2020-08" db="EMBL/GenBank/DDBJ databases">
        <authorList>
            <person name="Newling K."/>
            <person name="Davey J."/>
            <person name="Forrester S."/>
        </authorList>
    </citation>
    <scope>NUCLEOTIDE SEQUENCE [LARGE SCALE GENOMIC DNA]</scope>
    <source>
        <strain evidence="7">Crithidia deanei Carvalho (ATCC PRA-265)</strain>
    </source>
</reference>
<evidence type="ECO:0000256" key="3">
    <source>
        <dbReference type="ARBA" id="ARBA00022777"/>
    </source>
</evidence>
<keyword evidence="3 4" id="KW-0418">Kinase</keyword>
<dbReference type="EMBL" id="LR877152">
    <property type="protein sequence ID" value="CAD2217434.1"/>
    <property type="molecule type" value="Genomic_DNA"/>
</dbReference>
<dbReference type="PANTHER" id="PTHR23359">
    <property type="entry name" value="NUCLEOTIDE KINASE"/>
    <property type="match status" value="1"/>
</dbReference>
<dbReference type="InterPro" id="IPR007862">
    <property type="entry name" value="Adenylate_kinase_lid-dom"/>
</dbReference>
<dbReference type="VEuPathDB" id="TriTrypDB:ADEAN_000491200"/>
<dbReference type="SUPFAM" id="SSF52540">
    <property type="entry name" value="P-loop containing nucleoside triphosphate hydrolases"/>
    <property type="match status" value="1"/>
</dbReference>
<dbReference type="InterPro" id="IPR027417">
    <property type="entry name" value="P-loop_NTPase"/>
</dbReference>
<accession>A0A7G2CEY4</accession>
<dbReference type="NCBIfam" id="TIGR01351">
    <property type="entry name" value="adk"/>
    <property type="match status" value="1"/>
</dbReference>
<evidence type="ECO:0000313" key="7">
    <source>
        <dbReference type="Proteomes" id="UP000515908"/>
    </source>
</evidence>
<keyword evidence="2" id="KW-0547">Nucleotide-binding</keyword>
<dbReference type="PRINTS" id="PR00094">
    <property type="entry name" value="ADENYLTKNASE"/>
</dbReference>
<dbReference type="OrthoDB" id="439792at2759"/>
<dbReference type="AlphaFoldDB" id="A0A7G2CEY4"/>
<sequence>MSKFYRLLLVGAPGVGKGTYSVRAATALQCAAISSGDLLRKEVTNKTEIGKKLQSMIEGGVLVPDEIISGMVASHLKELKQSNQFPGGYILDGYPRNVNQAKTLWDSKEIQVDHVINLTQPRNVIVTKLSSRRCCADCGFVYNCAKINEGGIVMDPLMPKTEGVCDKCGSTKPLVTRKDDQLDVVEKRQSEYEALATPLLEFYESKRILHNFEVLGGTKVYLPKLLDLIKSL</sequence>
<dbReference type="InterPro" id="IPR006259">
    <property type="entry name" value="Adenyl_kin_sub"/>
</dbReference>
<dbReference type="HAMAP" id="MF_00235">
    <property type="entry name" value="Adenylate_kinase_Adk"/>
    <property type="match status" value="1"/>
</dbReference>
<dbReference type="InterPro" id="IPR000850">
    <property type="entry name" value="Adenylat/UMP-CMP_kin"/>
</dbReference>
<evidence type="ECO:0000256" key="4">
    <source>
        <dbReference type="RuleBase" id="RU003330"/>
    </source>
</evidence>
<dbReference type="Pfam" id="PF00406">
    <property type="entry name" value="ADK"/>
    <property type="match status" value="1"/>
</dbReference>
<keyword evidence="1 4" id="KW-0808">Transferase</keyword>
<dbReference type="InterPro" id="IPR033690">
    <property type="entry name" value="Adenylat_kinase_CS"/>
</dbReference>
<dbReference type="PROSITE" id="PS00113">
    <property type="entry name" value="ADENYLATE_KINASE"/>
    <property type="match status" value="1"/>
</dbReference>
<evidence type="ECO:0000313" key="6">
    <source>
        <dbReference type="EMBL" id="CAD2217434.1"/>
    </source>
</evidence>
<feature type="domain" description="Adenylate kinase active site lid" evidence="5">
    <location>
        <begin position="132"/>
        <end position="179"/>
    </location>
</feature>
<dbReference type="Pfam" id="PF05191">
    <property type="entry name" value="ADK_lid"/>
    <property type="match status" value="1"/>
</dbReference>
<name>A0A7G2CEY4_9TRYP</name>
<protein>
    <submittedName>
        <fullName evidence="6">Adenylate kinase/AAA domain/Adenylate kinase, active site lid, putative</fullName>
    </submittedName>
</protein>
<dbReference type="Gene3D" id="3.40.50.300">
    <property type="entry name" value="P-loop containing nucleotide triphosphate hydrolases"/>
    <property type="match status" value="1"/>
</dbReference>
<dbReference type="CDD" id="cd01428">
    <property type="entry name" value="ADK"/>
    <property type="match status" value="1"/>
</dbReference>
<evidence type="ECO:0000256" key="1">
    <source>
        <dbReference type="ARBA" id="ARBA00022679"/>
    </source>
</evidence>
<dbReference type="GO" id="GO:0004017">
    <property type="term" value="F:AMP kinase activity"/>
    <property type="evidence" value="ECO:0007669"/>
    <property type="project" value="InterPro"/>
</dbReference>
<dbReference type="Proteomes" id="UP000515908">
    <property type="component" value="Chromosome 08"/>
</dbReference>
<evidence type="ECO:0000256" key="2">
    <source>
        <dbReference type="ARBA" id="ARBA00022741"/>
    </source>
</evidence>
<dbReference type="GO" id="GO:0005524">
    <property type="term" value="F:ATP binding"/>
    <property type="evidence" value="ECO:0007669"/>
    <property type="project" value="InterPro"/>
</dbReference>